<dbReference type="NCBIfam" id="TIGR00422">
    <property type="entry name" value="valS"/>
    <property type="match status" value="1"/>
</dbReference>
<dbReference type="InterPro" id="IPR009080">
    <property type="entry name" value="tRNAsynth_Ia_anticodon-bd"/>
</dbReference>
<dbReference type="GO" id="GO:0002161">
    <property type="term" value="F:aminoacyl-tRNA deacylase activity"/>
    <property type="evidence" value="ECO:0007669"/>
    <property type="project" value="InterPro"/>
</dbReference>
<dbReference type="Gene3D" id="1.10.730.10">
    <property type="entry name" value="Isoleucyl-tRNA Synthetase, Domain 1"/>
    <property type="match status" value="1"/>
</dbReference>
<evidence type="ECO:0000256" key="3">
    <source>
        <dbReference type="ARBA" id="ARBA00022490"/>
    </source>
</evidence>
<evidence type="ECO:0000256" key="2">
    <source>
        <dbReference type="ARBA" id="ARBA00011245"/>
    </source>
</evidence>
<dbReference type="PANTHER" id="PTHR11946">
    <property type="entry name" value="VALYL-TRNA SYNTHETASES"/>
    <property type="match status" value="1"/>
</dbReference>
<evidence type="ECO:0000256" key="5">
    <source>
        <dbReference type="ARBA" id="ARBA00022741"/>
    </source>
</evidence>
<protein>
    <recommendedName>
        <fullName evidence="12">Valine--tRNA ligase</fullName>
        <ecNumber evidence="12">6.1.1.9</ecNumber>
    </recommendedName>
    <alternativeName>
        <fullName evidence="12">Valyl-tRNA synthetase</fullName>
        <shortName evidence="12">ValRS</shortName>
    </alternativeName>
</protein>
<dbReference type="NCBIfam" id="NF004349">
    <property type="entry name" value="PRK05729.1"/>
    <property type="match status" value="1"/>
</dbReference>
<dbReference type="Pfam" id="PF10458">
    <property type="entry name" value="Val_tRNA-synt_C"/>
    <property type="match status" value="1"/>
</dbReference>
<dbReference type="EMBL" id="VOGB01000004">
    <property type="protein sequence ID" value="MQM72974.1"/>
    <property type="molecule type" value="Genomic_DNA"/>
</dbReference>
<dbReference type="InterPro" id="IPR014729">
    <property type="entry name" value="Rossmann-like_a/b/a_fold"/>
</dbReference>
<sequence length="880" mass="101576">MKKEMSKVYEPDEVENRIYSWWREKGYFKPEVHPNGKPYTIIMPPPNITGQLHMGHAFDDTLQDALIRYKRMQGYAALWVPGMDHASIATEVKVLNSIKEKENRSKSDLTREEFLKYAWDWANFYRNRIRKQVTKLGASCDWDRERFTMDEGCSKAVKATFVRLYNKGLIYKGTRIINWCPDCQTALSDAEVEYEEEHGHLWHIRYPFADGNGEVVIATTRPETLLGDSGVAVNPNDERYKDLVGRKVILPIVNKEIPVVADDYVDMEFGTGVVKMTPAHDPNDYEVGKRHNLEEIKIMNDDGTMNERCGKYAGMDRYECRKAILKDLEEQGYLVKTEEHVHNVGHCYRCHTTVETMTSEQWFVRMKDLAKPAIDVVREGKTQFIPKRFSKIYFNWMENIRDWCISRQLWWGHQIPAWTCSDCGEMIVSEETPEVCPKCGGHHLKQEEDVLDTWFSSALWPFSTLGWPEDTADLEKFYPNNVLVTGYDIIFFWVARMIFMGIDTMGEPPFSDVYIHGLIRDAQGRKMSKSLGNGIDPLEVIRDYSADAMRFAILTGNSAGNDIRWTQDKIESSRNFLNKIWNAARFVMMYMDDDIGLDLSKVSLESADKWILSRMNQIIREVTANIDKYELGIAAQKVYDFAWNEFCDWYIEFVKPRLNGDDQDSRRAALTVLNVVLQNILKMLHPFIPFITEEIYHYLPGAGEALIIASWPEADPAYDFPEEEAQIRYLMGIIRALRKIRKESNIPNKKKAALFITTENQKDVNVLSNALDTLDKMAGVESIQKIGQDEIREDFVSAVVEDSTIYLALNDLVDKAKELERLNREKEKIEKDLKKTSGKLSNEKFLANAPAAVVEKERQKDQENQDKLAQVVARINALKA</sequence>
<keyword evidence="3 12" id="KW-0963">Cytoplasm</keyword>
<dbReference type="SUPFAM" id="SSF47323">
    <property type="entry name" value="Anticodon-binding domain of a subclass of class I aminoacyl-tRNA synthetases"/>
    <property type="match status" value="1"/>
</dbReference>
<evidence type="ECO:0000256" key="8">
    <source>
        <dbReference type="ARBA" id="ARBA00023054"/>
    </source>
</evidence>
<dbReference type="InterPro" id="IPR001412">
    <property type="entry name" value="aa-tRNA-synth_I_CS"/>
</dbReference>
<dbReference type="InterPro" id="IPR010978">
    <property type="entry name" value="tRNA-bd_arm"/>
</dbReference>
<keyword evidence="8 12" id="KW-0175">Coiled coil</keyword>
<evidence type="ECO:0000256" key="11">
    <source>
        <dbReference type="ARBA" id="ARBA00060830"/>
    </source>
</evidence>
<dbReference type="AlphaFoldDB" id="A0A6L5GRX2"/>
<evidence type="ECO:0000256" key="10">
    <source>
        <dbReference type="ARBA" id="ARBA00047552"/>
    </source>
</evidence>
<dbReference type="FunFam" id="3.40.50.620:FF:000098">
    <property type="entry name" value="Valine--tRNA ligase"/>
    <property type="match status" value="1"/>
</dbReference>
<evidence type="ECO:0000256" key="12">
    <source>
        <dbReference type="HAMAP-Rule" id="MF_02004"/>
    </source>
</evidence>
<dbReference type="InterPro" id="IPR009008">
    <property type="entry name" value="Val/Leu/Ile-tRNA-synth_edit"/>
</dbReference>
<feature type="short sequence motif" description="'HIGH' region" evidence="12">
    <location>
        <begin position="46"/>
        <end position="56"/>
    </location>
</feature>
<keyword evidence="9 12" id="KW-0030">Aminoacyl-tRNA synthetase</keyword>
<comment type="caution">
    <text evidence="16">The sequence shown here is derived from an EMBL/GenBank/DDBJ whole genome shotgun (WGS) entry which is preliminary data.</text>
</comment>
<feature type="short sequence motif" description="'KMSKS' region" evidence="12">
    <location>
        <begin position="526"/>
        <end position="530"/>
    </location>
</feature>
<dbReference type="Gene3D" id="3.40.50.620">
    <property type="entry name" value="HUPs"/>
    <property type="match status" value="2"/>
</dbReference>
<comment type="subcellular location">
    <subcellularLocation>
        <location evidence="1 12">Cytoplasm</location>
    </subcellularLocation>
</comment>
<dbReference type="Pfam" id="PF08264">
    <property type="entry name" value="Anticodon_1"/>
    <property type="match status" value="1"/>
</dbReference>
<accession>A0A6L5GRX2</accession>
<dbReference type="InterPro" id="IPR002303">
    <property type="entry name" value="Valyl-tRNA_ligase"/>
</dbReference>
<dbReference type="CDD" id="cd00817">
    <property type="entry name" value="ValRS_core"/>
    <property type="match status" value="1"/>
</dbReference>
<comment type="function">
    <text evidence="12">Catalyzes the attachment of valine to tRNA(Val). As ValRS can inadvertently accommodate and process structurally similar amino acids such as threonine, to avoid such errors, it has a 'posttransfer' editing activity that hydrolyzes mischarged Thr-tRNA(Val) in a tRNA-dependent manner.</text>
</comment>
<evidence type="ECO:0000256" key="7">
    <source>
        <dbReference type="ARBA" id="ARBA00022917"/>
    </source>
</evidence>
<dbReference type="GO" id="GO:0006438">
    <property type="term" value="P:valyl-tRNA aminoacylation"/>
    <property type="evidence" value="ECO:0007669"/>
    <property type="project" value="UniProtKB-UniRule"/>
</dbReference>
<comment type="similarity">
    <text evidence="11 12">Belongs to the class-I aminoacyl-tRNA synthetase family. ValS type 1 subfamily.</text>
</comment>
<reference evidence="16" key="1">
    <citation type="journal article" date="2020" name="Appl. Environ. Microbiol.">
        <title>Medium-Chain Fatty Acid Synthesis by 'Candidatus Weimeria bifida' gen. nov., sp. nov., and 'Candidatus Pseudoramibacter fermentans' sp. nov.</title>
        <authorList>
            <person name="Scarborough M.J."/>
            <person name="Myers K.S."/>
            <person name="Donohue T.J."/>
            <person name="Noguera D.R."/>
        </authorList>
    </citation>
    <scope>NUCLEOTIDE SEQUENCE</scope>
    <source>
        <strain evidence="16">EUB1.1</strain>
    </source>
</reference>
<comment type="domain">
    <text evidence="12">The C-terminal coiled-coil domain is crucial for aminoacylation activity.</text>
</comment>
<keyword evidence="7 12" id="KW-0648">Protein biosynthesis</keyword>
<evidence type="ECO:0000313" key="16">
    <source>
        <dbReference type="EMBL" id="MQM72974.1"/>
    </source>
</evidence>
<dbReference type="FunFam" id="1.10.287.380:FF:000001">
    <property type="entry name" value="Valine--tRNA ligase"/>
    <property type="match status" value="1"/>
</dbReference>
<evidence type="ECO:0000256" key="1">
    <source>
        <dbReference type="ARBA" id="ARBA00004496"/>
    </source>
</evidence>
<feature type="domain" description="Aminoacyl-tRNA synthetase class Ia" evidence="13">
    <location>
        <begin position="18"/>
        <end position="565"/>
    </location>
</feature>
<evidence type="ECO:0000256" key="9">
    <source>
        <dbReference type="ARBA" id="ARBA00023146"/>
    </source>
</evidence>
<dbReference type="GO" id="GO:0005829">
    <property type="term" value="C:cytosol"/>
    <property type="evidence" value="ECO:0007669"/>
    <property type="project" value="TreeGrafter"/>
</dbReference>
<evidence type="ECO:0000313" key="17">
    <source>
        <dbReference type="Proteomes" id="UP000473648"/>
    </source>
</evidence>
<proteinExistence type="inferred from homology"/>
<dbReference type="EC" id="6.1.1.9" evidence="12"/>
<dbReference type="CDD" id="cd07962">
    <property type="entry name" value="Anticodon_Ia_Val"/>
    <property type="match status" value="1"/>
</dbReference>
<dbReference type="Gene3D" id="1.10.287.380">
    <property type="entry name" value="Valyl-tRNA synthetase, C-terminal domain"/>
    <property type="match status" value="1"/>
</dbReference>
<feature type="coiled-coil region" evidence="12">
    <location>
        <begin position="809"/>
        <end position="839"/>
    </location>
</feature>
<feature type="domain" description="Methionyl/Valyl/Leucyl/Isoleucyl-tRNA synthetase anticodon-binding" evidence="14">
    <location>
        <begin position="608"/>
        <end position="753"/>
    </location>
</feature>
<evidence type="ECO:0000256" key="6">
    <source>
        <dbReference type="ARBA" id="ARBA00022840"/>
    </source>
</evidence>
<dbReference type="InterPro" id="IPR002300">
    <property type="entry name" value="aa-tRNA-synth_Ia"/>
</dbReference>
<evidence type="ECO:0000259" key="15">
    <source>
        <dbReference type="Pfam" id="PF10458"/>
    </source>
</evidence>
<dbReference type="SUPFAM" id="SSF52374">
    <property type="entry name" value="Nucleotidylyl transferase"/>
    <property type="match status" value="1"/>
</dbReference>
<gene>
    <name evidence="12" type="primary">valS</name>
    <name evidence="16" type="ORF">FRC53_06050</name>
</gene>
<keyword evidence="6 12" id="KW-0067">ATP-binding</keyword>
<organism evidence="16 17">
    <name type="scientific">Candidatus Pseudoramibacter fermentans</name>
    <dbReference type="NCBI Taxonomy" id="2594427"/>
    <lineage>
        <taxon>Bacteria</taxon>
        <taxon>Bacillati</taxon>
        <taxon>Bacillota</taxon>
        <taxon>Clostridia</taxon>
        <taxon>Eubacteriales</taxon>
        <taxon>Eubacteriaceae</taxon>
        <taxon>Pseudoramibacter</taxon>
    </lineage>
</organism>
<dbReference type="PRINTS" id="PR00986">
    <property type="entry name" value="TRNASYNTHVAL"/>
</dbReference>
<dbReference type="FunFam" id="1.10.730.10:FF:000014">
    <property type="entry name" value="Valine--tRNA ligase"/>
    <property type="match status" value="1"/>
</dbReference>
<dbReference type="GO" id="GO:0004832">
    <property type="term" value="F:valine-tRNA ligase activity"/>
    <property type="evidence" value="ECO:0007669"/>
    <property type="project" value="UniProtKB-UniRule"/>
</dbReference>
<dbReference type="FunFam" id="3.40.50.620:FF:000032">
    <property type="entry name" value="Valine--tRNA ligase"/>
    <property type="match status" value="1"/>
</dbReference>
<comment type="catalytic activity">
    <reaction evidence="10 12">
        <text>tRNA(Val) + L-valine + ATP = L-valyl-tRNA(Val) + AMP + diphosphate</text>
        <dbReference type="Rhea" id="RHEA:10704"/>
        <dbReference type="Rhea" id="RHEA-COMP:9672"/>
        <dbReference type="Rhea" id="RHEA-COMP:9708"/>
        <dbReference type="ChEBI" id="CHEBI:30616"/>
        <dbReference type="ChEBI" id="CHEBI:33019"/>
        <dbReference type="ChEBI" id="CHEBI:57762"/>
        <dbReference type="ChEBI" id="CHEBI:78442"/>
        <dbReference type="ChEBI" id="CHEBI:78537"/>
        <dbReference type="ChEBI" id="CHEBI:456215"/>
        <dbReference type="EC" id="6.1.1.9"/>
    </reaction>
</comment>
<keyword evidence="17" id="KW-1185">Reference proteome</keyword>
<dbReference type="HAMAP" id="MF_02004">
    <property type="entry name" value="Val_tRNA_synth_type1"/>
    <property type="match status" value="1"/>
</dbReference>
<dbReference type="Pfam" id="PF00133">
    <property type="entry name" value="tRNA-synt_1"/>
    <property type="match status" value="1"/>
</dbReference>
<keyword evidence="5 12" id="KW-0547">Nucleotide-binding</keyword>
<dbReference type="PANTHER" id="PTHR11946:SF93">
    <property type="entry name" value="VALINE--TRNA LIGASE, CHLOROPLASTIC_MITOCHONDRIAL 2"/>
    <property type="match status" value="1"/>
</dbReference>
<dbReference type="SUPFAM" id="SSF46589">
    <property type="entry name" value="tRNA-binding arm"/>
    <property type="match status" value="1"/>
</dbReference>
<evidence type="ECO:0000256" key="4">
    <source>
        <dbReference type="ARBA" id="ARBA00022598"/>
    </source>
</evidence>
<dbReference type="Proteomes" id="UP000473648">
    <property type="component" value="Unassembled WGS sequence"/>
</dbReference>
<dbReference type="PROSITE" id="PS00178">
    <property type="entry name" value="AA_TRNA_LIGASE_I"/>
    <property type="match status" value="1"/>
</dbReference>
<dbReference type="SUPFAM" id="SSF50677">
    <property type="entry name" value="ValRS/IleRS/LeuRS editing domain"/>
    <property type="match status" value="1"/>
</dbReference>
<comment type="domain">
    <text evidence="12">ValRS has two distinct active sites: one for aminoacylation and one for editing. The misactivated threonine is translocated from the active site to the editing site.</text>
</comment>
<dbReference type="Gene3D" id="3.90.740.10">
    <property type="entry name" value="Valyl/Leucyl/Isoleucyl-tRNA synthetase, editing domain"/>
    <property type="match status" value="1"/>
</dbReference>
<feature type="domain" description="Valyl-tRNA synthetase tRNA-binding arm" evidence="15">
    <location>
        <begin position="816"/>
        <end position="879"/>
    </location>
</feature>
<name>A0A6L5GRX2_9FIRM</name>
<dbReference type="GO" id="GO:0005524">
    <property type="term" value="F:ATP binding"/>
    <property type="evidence" value="ECO:0007669"/>
    <property type="project" value="UniProtKB-UniRule"/>
</dbReference>
<evidence type="ECO:0000259" key="14">
    <source>
        <dbReference type="Pfam" id="PF08264"/>
    </source>
</evidence>
<dbReference type="InterPro" id="IPR033705">
    <property type="entry name" value="Anticodon_Ia_Val"/>
</dbReference>
<feature type="binding site" evidence="12">
    <location>
        <position position="529"/>
    </location>
    <ligand>
        <name>ATP</name>
        <dbReference type="ChEBI" id="CHEBI:30616"/>
    </ligand>
</feature>
<dbReference type="InterPro" id="IPR019499">
    <property type="entry name" value="Val-tRNA_synth_tRNA-bd"/>
</dbReference>
<dbReference type="InterPro" id="IPR013155">
    <property type="entry name" value="M/V/L/I-tRNA-synth_anticd-bd"/>
</dbReference>
<keyword evidence="4 12" id="KW-0436">Ligase</keyword>
<dbReference type="InterPro" id="IPR037118">
    <property type="entry name" value="Val-tRNA_synth_C_sf"/>
</dbReference>
<evidence type="ECO:0000259" key="13">
    <source>
        <dbReference type="Pfam" id="PF00133"/>
    </source>
</evidence>
<comment type="subunit">
    <text evidence="2 12">Monomer.</text>
</comment>
<dbReference type="FunFam" id="3.90.740.10:FF:000005">
    <property type="entry name" value="Valine--tRNA ligase, mitochondrial"/>
    <property type="match status" value="1"/>
</dbReference>